<dbReference type="PANTHER" id="PTHR23088:SF27">
    <property type="entry name" value="DEAMINATED GLUTATHIONE AMIDASE"/>
    <property type="match status" value="1"/>
</dbReference>
<comment type="similarity">
    <text evidence="1">Belongs to the carbon-nitrogen hydrolase superfamily. NIT1/NIT2 family.</text>
</comment>
<accession>A0A9W6FWB1</accession>
<organism evidence="3 4">
    <name type="scientific">Desulforhabdus amnigena</name>
    <dbReference type="NCBI Taxonomy" id="40218"/>
    <lineage>
        <taxon>Bacteria</taxon>
        <taxon>Pseudomonadati</taxon>
        <taxon>Thermodesulfobacteriota</taxon>
        <taxon>Syntrophobacteria</taxon>
        <taxon>Syntrophobacterales</taxon>
        <taxon>Syntrophobacteraceae</taxon>
        <taxon>Desulforhabdus</taxon>
    </lineage>
</organism>
<dbReference type="EMBL" id="BSDR01000001">
    <property type="protein sequence ID" value="GLI36124.1"/>
    <property type="molecule type" value="Genomic_DNA"/>
</dbReference>
<name>A0A9W6FWB1_9BACT</name>
<dbReference type="Proteomes" id="UP001144372">
    <property type="component" value="Unassembled WGS sequence"/>
</dbReference>
<keyword evidence="4" id="KW-1185">Reference proteome</keyword>
<dbReference type="GO" id="GO:0016787">
    <property type="term" value="F:hydrolase activity"/>
    <property type="evidence" value="ECO:0007669"/>
    <property type="project" value="UniProtKB-KW"/>
</dbReference>
<dbReference type="SUPFAM" id="SSF56317">
    <property type="entry name" value="Carbon-nitrogen hydrolase"/>
    <property type="match status" value="1"/>
</dbReference>
<dbReference type="PANTHER" id="PTHR23088">
    <property type="entry name" value="NITRILASE-RELATED"/>
    <property type="match status" value="1"/>
</dbReference>
<evidence type="ECO:0000259" key="2">
    <source>
        <dbReference type="PROSITE" id="PS50263"/>
    </source>
</evidence>
<comment type="caution">
    <text evidence="3">The sequence shown here is derived from an EMBL/GenBank/DDBJ whole genome shotgun (WGS) entry which is preliminary data.</text>
</comment>
<reference evidence="3" key="1">
    <citation type="submission" date="2022-12" db="EMBL/GenBank/DDBJ databases">
        <title>Reference genome sequencing for broad-spectrum identification of bacterial and archaeal isolates by mass spectrometry.</title>
        <authorList>
            <person name="Sekiguchi Y."/>
            <person name="Tourlousse D.M."/>
        </authorList>
    </citation>
    <scope>NUCLEOTIDE SEQUENCE</scope>
    <source>
        <strain evidence="3">ASRB1</strain>
    </source>
</reference>
<dbReference type="Gene3D" id="3.60.110.10">
    <property type="entry name" value="Carbon-nitrogen hydrolase"/>
    <property type="match status" value="1"/>
</dbReference>
<dbReference type="InterPro" id="IPR003010">
    <property type="entry name" value="C-N_Hydrolase"/>
</dbReference>
<dbReference type="PROSITE" id="PS50263">
    <property type="entry name" value="CN_HYDROLASE"/>
    <property type="match status" value="1"/>
</dbReference>
<keyword evidence="3" id="KW-0378">Hydrolase</keyword>
<evidence type="ECO:0000256" key="1">
    <source>
        <dbReference type="ARBA" id="ARBA00010613"/>
    </source>
</evidence>
<dbReference type="Pfam" id="PF00795">
    <property type="entry name" value="CN_hydrolase"/>
    <property type="match status" value="1"/>
</dbReference>
<sequence>MNVQDSKALTMKELVVGCSQLDVLPGNIWKNVEKAERLVSENAEKGCRLLIFPEMWSCSFVYSRLREMAETTPHVLERFQEWGRRNEMVLVGSLPERDGDAVFNSSYVIDRTGEIVGKYRKIHLFSYNREHEYFGRGEKSVVCSTSVGRLGIMICYDLRFPELARRLALDGAEILCISALWPTTRINHWSLLLRSRALENQMFVMGCNGCGKEQNLRYGGASAIVSPTGELLAEGKDGEEQVITTLDQDLMTAFRRQIPCFEDRLPGAYNII</sequence>
<dbReference type="InterPro" id="IPR036526">
    <property type="entry name" value="C-N_Hydrolase_sf"/>
</dbReference>
<feature type="domain" description="CN hydrolase" evidence="2">
    <location>
        <begin position="14"/>
        <end position="250"/>
    </location>
</feature>
<dbReference type="PROSITE" id="PS01227">
    <property type="entry name" value="UPF0012"/>
    <property type="match status" value="1"/>
</dbReference>
<dbReference type="InterPro" id="IPR001110">
    <property type="entry name" value="UPF0012_CS"/>
</dbReference>
<gene>
    <name evidence="3" type="ORF">DAMNIGENAA_35570</name>
</gene>
<evidence type="ECO:0000313" key="3">
    <source>
        <dbReference type="EMBL" id="GLI36124.1"/>
    </source>
</evidence>
<evidence type="ECO:0000313" key="4">
    <source>
        <dbReference type="Proteomes" id="UP001144372"/>
    </source>
</evidence>
<protein>
    <submittedName>
        <fullName evidence="3">Carbon-nitrogen hydrolase</fullName>
    </submittedName>
</protein>
<dbReference type="AlphaFoldDB" id="A0A9W6FWB1"/>
<dbReference type="CDD" id="cd07583">
    <property type="entry name" value="nitrilase_5"/>
    <property type="match status" value="1"/>
</dbReference>
<proteinExistence type="inferred from homology"/>